<dbReference type="EMBL" id="CACVBM020000952">
    <property type="protein sequence ID" value="CAA7024927.1"/>
    <property type="molecule type" value="Genomic_DNA"/>
</dbReference>
<organism evidence="3 4">
    <name type="scientific">Microthlaspi erraticum</name>
    <dbReference type="NCBI Taxonomy" id="1685480"/>
    <lineage>
        <taxon>Eukaryota</taxon>
        <taxon>Viridiplantae</taxon>
        <taxon>Streptophyta</taxon>
        <taxon>Embryophyta</taxon>
        <taxon>Tracheophyta</taxon>
        <taxon>Spermatophyta</taxon>
        <taxon>Magnoliopsida</taxon>
        <taxon>eudicotyledons</taxon>
        <taxon>Gunneridae</taxon>
        <taxon>Pentapetalae</taxon>
        <taxon>rosids</taxon>
        <taxon>malvids</taxon>
        <taxon>Brassicales</taxon>
        <taxon>Brassicaceae</taxon>
        <taxon>Coluteocarpeae</taxon>
        <taxon>Microthlaspi</taxon>
    </lineage>
</organism>
<dbReference type="InterPro" id="IPR012337">
    <property type="entry name" value="RNaseH-like_sf"/>
</dbReference>
<dbReference type="InterPro" id="IPR041588">
    <property type="entry name" value="Integrase_H2C2"/>
</dbReference>
<dbReference type="InterPro" id="IPR036397">
    <property type="entry name" value="RNaseH_sf"/>
</dbReference>
<evidence type="ECO:0000259" key="2">
    <source>
        <dbReference type="PROSITE" id="PS50878"/>
    </source>
</evidence>
<protein>
    <recommendedName>
        <fullName evidence="2">Reverse transcriptase domain-containing protein</fullName>
    </recommendedName>
</protein>
<dbReference type="PANTHER" id="PTHR37984">
    <property type="entry name" value="PROTEIN CBG26694"/>
    <property type="match status" value="1"/>
</dbReference>
<dbReference type="OrthoDB" id="111931at2759"/>
<name>A0A6D2I8L6_9BRAS</name>
<reference evidence="3" key="1">
    <citation type="submission" date="2020-01" db="EMBL/GenBank/DDBJ databases">
        <authorList>
            <person name="Mishra B."/>
        </authorList>
    </citation>
    <scope>NUCLEOTIDE SEQUENCE [LARGE SCALE GENOMIC DNA]</scope>
</reference>
<dbReference type="Gene3D" id="1.10.340.70">
    <property type="match status" value="1"/>
</dbReference>
<dbReference type="PANTHER" id="PTHR37984:SF5">
    <property type="entry name" value="PROTEIN NYNRIN-LIKE"/>
    <property type="match status" value="1"/>
</dbReference>
<comment type="caution">
    <text evidence="3">The sequence shown here is derived from an EMBL/GenBank/DDBJ whole genome shotgun (WGS) entry which is preliminary data.</text>
</comment>
<dbReference type="SUPFAM" id="SSF53098">
    <property type="entry name" value="Ribonuclease H-like"/>
    <property type="match status" value="1"/>
</dbReference>
<evidence type="ECO:0000313" key="3">
    <source>
        <dbReference type="EMBL" id="CAA7024927.1"/>
    </source>
</evidence>
<dbReference type="SUPFAM" id="SSF56672">
    <property type="entry name" value="DNA/RNA polymerases"/>
    <property type="match status" value="1"/>
</dbReference>
<dbReference type="GO" id="GO:0003824">
    <property type="term" value="F:catalytic activity"/>
    <property type="evidence" value="ECO:0007669"/>
    <property type="project" value="UniProtKB-KW"/>
</dbReference>
<dbReference type="Gene3D" id="3.30.70.270">
    <property type="match status" value="1"/>
</dbReference>
<dbReference type="Pfam" id="PF00078">
    <property type="entry name" value="RVT_1"/>
    <property type="match status" value="1"/>
</dbReference>
<dbReference type="PROSITE" id="PS50878">
    <property type="entry name" value="RT_POL"/>
    <property type="match status" value="1"/>
</dbReference>
<keyword evidence="4" id="KW-1185">Reference proteome</keyword>
<gene>
    <name evidence="3" type="ORF">MERR_LOCUS12162</name>
</gene>
<dbReference type="InterPro" id="IPR050951">
    <property type="entry name" value="Retrovirus_Pol_polyprotein"/>
</dbReference>
<evidence type="ECO:0000313" key="4">
    <source>
        <dbReference type="Proteomes" id="UP000467841"/>
    </source>
</evidence>
<dbReference type="Proteomes" id="UP000467841">
    <property type="component" value="Unassembled WGS sequence"/>
</dbReference>
<dbReference type="AlphaFoldDB" id="A0A6D2I8L6"/>
<proteinExistence type="predicted"/>
<evidence type="ECO:0000256" key="1">
    <source>
        <dbReference type="ARBA" id="ARBA00023268"/>
    </source>
</evidence>
<sequence length="472" mass="54618">MYPLPMIDELLKQLRGATWFSKIDLASGYHQILTNEADVRKTAFRTRYGYFECVVMPFGLTNVPSPFMRFMNDVFREYLDVFREHLDVFVIIFIDDILVYLRSQEEHATHLRLVLEKFREHKLFTNFSKCSLWQREIGFLGHIVSAEGMSVDPAMIEAIRYWPRPSSATEIKSFLAVCEERFSQFKEMLTITPVLALPEPEKPYKDYIDVLCIGLGCVLMQESIVIAYALRQWHSSDPNLPTHDLELGAEPLGFEAVGSADLLSRIKVAQRGDQSLAYAPRAPNSEYEILGKAHASKFSIHLGATKMYHNLKRYYHWVGMKRDVADWVAKCNTCALVKAEHQVSGDLLKFVREIMKLHGVPANIVSDRNSRFTSEFWRAFQTEIDTKSGHWADHLRLVEFAYNNNFQASIGMSPFETLCGRPCRTPLCLTPMGERIMYEATYIQETTEKVHVVRMNMKEVEHRQKSYADRRR</sequence>
<dbReference type="Pfam" id="PF17921">
    <property type="entry name" value="Integrase_H2C2"/>
    <property type="match status" value="1"/>
</dbReference>
<accession>A0A6D2I8L6</accession>
<dbReference type="Gene3D" id="3.30.420.10">
    <property type="entry name" value="Ribonuclease H-like superfamily/Ribonuclease H"/>
    <property type="match status" value="1"/>
</dbReference>
<dbReference type="InterPro" id="IPR041577">
    <property type="entry name" value="RT_RNaseH_2"/>
</dbReference>
<dbReference type="Pfam" id="PF17919">
    <property type="entry name" value="RT_RNaseH_2"/>
    <property type="match status" value="1"/>
</dbReference>
<dbReference type="InterPro" id="IPR000477">
    <property type="entry name" value="RT_dom"/>
</dbReference>
<feature type="domain" description="Reverse transcriptase" evidence="2">
    <location>
        <begin position="1"/>
        <end position="144"/>
    </location>
</feature>
<dbReference type="CDD" id="cd01647">
    <property type="entry name" value="RT_LTR"/>
    <property type="match status" value="1"/>
</dbReference>
<dbReference type="GO" id="GO:0003676">
    <property type="term" value="F:nucleic acid binding"/>
    <property type="evidence" value="ECO:0007669"/>
    <property type="project" value="InterPro"/>
</dbReference>
<keyword evidence="1" id="KW-0511">Multifunctional enzyme</keyword>
<dbReference type="Gene3D" id="3.10.10.10">
    <property type="entry name" value="HIV Type 1 Reverse Transcriptase, subunit A, domain 1"/>
    <property type="match status" value="1"/>
</dbReference>
<dbReference type="InterPro" id="IPR043502">
    <property type="entry name" value="DNA/RNA_pol_sf"/>
</dbReference>
<dbReference type="InterPro" id="IPR043128">
    <property type="entry name" value="Rev_trsase/Diguanyl_cyclase"/>
</dbReference>